<keyword evidence="2" id="KW-1185">Reference proteome</keyword>
<dbReference type="VEuPathDB" id="FungiDB:MELLADRAFT_54755"/>
<accession>F4R5T1</accession>
<gene>
    <name evidence="1" type="ORF">MELLADRAFT_54755</name>
</gene>
<dbReference type="InParanoid" id="F4R5T1"/>
<dbReference type="EMBL" id="GL883091">
    <property type="protein sequence ID" value="EGG12094.1"/>
    <property type="molecule type" value="Genomic_DNA"/>
</dbReference>
<reference evidence="2" key="1">
    <citation type="journal article" date="2011" name="Proc. Natl. Acad. Sci. U.S.A.">
        <title>Obligate biotrophy features unraveled by the genomic analysis of rust fungi.</title>
        <authorList>
            <person name="Duplessis S."/>
            <person name="Cuomo C.A."/>
            <person name="Lin Y.-C."/>
            <person name="Aerts A."/>
            <person name="Tisserant E."/>
            <person name="Veneault-Fourrey C."/>
            <person name="Joly D.L."/>
            <person name="Hacquard S."/>
            <person name="Amselem J."/>
            <person name="Cantarel B.L."/>
            <person name="Chiu R."/>
            <person name="Coutinho P.M."/>
            <person name="Feau N."/>
            <person name="Field M."/>
            <person name="Frey P."/>
            <person name="Gelhaye E."/>
            <person name="Goldberg J."/>
            <person name="Grabherr M.G."/>
            <person name="Kodira C.D."/>
            <person name="Kohler A."/>
            <person name="Kuees U."/>
            <person name="Lindquist E.A."/>
            <person name="Lucas S.M."/>
            <person name="Mago R."/>
            <person name="Mauceli E."/>
            <person name="Morin E."/>
            <person name="Murat C."/>
            <person name="Pangilinan J.L."/>
            <person name="Park R."/>
            <person name="Pearson M."/>
            <person name="Quesneville H."/>
            <person name="Rouhier N."/>
            <person name="Sakthikumar S."/>
            <person name="Salamov A.A."/>
            <person name="Schmutz J."/>
            <person name="Selles B."/>
            <person name="Shapiro H."/>
            <person name="Tanguay P."/>
            <person name="Tuskan G.A."/>
            <person name="Henrissat B."/>
            <person name="Van de Peer Y."/>
            <person name="Rouze P."/>
            <person name="Ellis J.G."/>
            <person name="Dodds P.N."/>
            <person name="Schein J.E."/>
            <person name="Zhong S."/>
            <person name="Hamelin R.C."/>
            <person name="Grigoriev I.V."/>
            <person name="Szabo L.J."/>
            <person name="Martin F."/>
        </authorList>
    </citation>
    <scope>NUCLEOTIDE SEQUENCE [LARGE SCALE GENOMIC DNA]</scope>
    <source>
        <strain evidence="2">98AG31 / pathotype 3-4-7</strain>
    </source>
</reference>
<dbReference type="RefSeq" id="XP_007404469.1">
    <property type="nucleotide sequence ID" value="XM_007404407.1"/>
</dbReference>
<dbReference type="GeneID" id="18928932"/>
<name>F4R5T1_MELLP</name>
<dbReference type="KEGG" id="mlr:MELLADRAFT_54755"/>
<dbReference type="Proteomes" id="UP000001072">
    <property type="component" value="Unassembled WGS sequence"/>
</dbReference>
<dbReference type="HOGENOM" id="CLU_2794463_0_0_1"/>
<dbReference type="OrthoDB" id="10471318at2759"/>
<protein>
    <submittedName>
        <fullName evidence="1">Uncharacterized protein</fullName>
    </submittedName>
</protein>
<dbReference type="AlphaFoldDB" id="F4R5T1"/>
<evidence type="ECO:0000313" key="2">
    <source>
        <dbReference type="Proteomes" id="UP000001072"/>
    </source>
</evidence>
<sequence>MAWNSEIVCLLRTTLWYTNSSEEENMGLIRCWEGLASRAKDVWEQIVNVRSVESSGLDELDIVEQNLD</sequence>
<proteinExistence type="predicted"/>
<evidence type="ECO:0000313" key="1">
    <source>
        <dbReference type="EMBL" id="EGG12094.1"/>
    </source>
</evidence>
<organism evidence="2">
    <name type="scientific">Melampsora larici-populina (strain 98AG31 / pathotype 3-4-7)</name>
    <name type="common">Poplar leaf rust fungus</name>
    <dbReference type="NCBI Taxonomy" id="747676"/>
    <lineage>
        <taxon>Eukaryota</taxon>
        <taxon>Fungi</taxon>
        <taxon>Dikarya</taxon>
        <taxon>Basidiomycota</taxon>
        <taxon>Pucciniomycotina</taxon>
        <taxon>Pucciniomycetes</taxon>
        <taxon>Pucciniales</taxon>
        <taxon>Melampsoraceae</taxon>
        <taxon>Melampsora</taxon>
    </lineage>
</organism>